<dbReference type="Gene3D" id="3.90.25.10">
    <property type="entry name" value="UDP-galactose 4-epimerase, domain 1"/>
    <property type="match status" value="1"/>
</dbReference>
<feature type="binding site" evidence="5">
    <location>
        <begin position="7"/>
        <end position="13"/>
    </location>
    <ligand>
        <name>NADP(+)</name>
        <dbReference type="ChEBI" id="CHEBI:58349"/>
    </ligand>
</feature>
<keyword evidence="4 5" id="KW-0413">Isomerase</keyword>
<evidence type="ECO:0000256" key="3">
    <source>
        <dbReference type="ARBA" id="ARBA00023002"/>
    </source>
</evidence>
<feature type="binding site" evidence="5">
    <location>
        <position position="199"/>
    </location>
    <ligand>
        <name>substrate</name>
    </ligand>
</feature>
<comment type="function">
    <text evidence="5">Catalyzes the two-step NADP-dependent conversion of GDP-4-dehydro-6-deoxy-D-mannose to GDP-fucose, involving an epimerase and a reductase reaction.</text>
</comment>
<organism evidence="7">
    <name type="scientific">Salmonella enteritidis</name>
    <dbReference type="NCBI Taxonomy" id="149539"/>
    <lineage>
        <taxon>Bacteria</taxon>
        <taxon>Pseudomonadati</taxon>
        <taxon>Pseudomonadota</taxon>
        <taxon>Gammaproteobacteria</taxon>
        <taxon>Enterobacterales</taxon>
        <taxon>Enterobacteriaceae</taxon>
        <taxon>Salmonella</taxon>
    </lineage>
</organism>
<dbReference type="InterPro" id="IPR028614">
    <property type="entry name" value="GDP_fucose/colitose_synth"/>
</dbReference>
<keyword evidence="5" id="KW-0511">Multifunctional enzyme</keyword>
<dbReference type="InterPro" id="IPR036291">
    <property type="entry name" value="NAD(P)-bd_dom_sf"/>
</dbReference>
<dbReference type="PANTHER" id="PTHR43238:SF1">
    <property type="entry name" value="GDP-L-FUCOSE SYNTHASE"/>
    <property type="match status" value="1"/>
</dbReference>
<evidence type="ECO:0000256" key="4">
    <source>
        <dbReference type="ARBA" id="ARBA00023235"/>
    </source>
</evidence>
<feature type="domain" description="NAD-dependent epimerase/dehydratase" evidence="6">
    <location>
        <begin position="3"/>
        <end position="235"/>
    </location>
</feature>
<dbReference type="SUPFAM" id="SSF51735">
    <property type="entry name" value="NAD(P)-binding Rossmann-fold domains"/>
    <property type="match status" value="1"/>
</dbReference>
<sequence length="307" mass="34754">MKVLLTGSTGMVGKNILEHASAKDYEILTPTSSDLNLLVIDEIEKFMLANKPECIIHAAGLVGGIHANINRPFDFLANNLLMGLNLVTIAKKLGIKKFLNLGSSCMYPKNFEEAIPEKALLTGELEETNEGYAIAKIAVAKACEYISRENSNYYYKTIIPCNLYGKYDKFGDDSSHMIPAVIKKIHHAKVNNIPEIEIWGDGNSRREFMYAEDLADLVFYIIPKIEFIPNMVNAGLGYDYTVNDYYKIIAEEIGYTGTFFHDLTKPTGMKRKLVDISLLNKIGWSSHFNLRDGIRKTYNYYLENQYK</sequence>
<comment type="similarity">
    <text evidence="1 5">Belongs to the NAD(P)-dependent epimerase/dehydratase family. Fucose synthase subfamily.</text>
</comment>
<evidence type="ECO:0000256" key="1">
    <source>
        <dbReference type="ARBA" id="ARBA00005959"/>
    </source>
</evidence>
<dbReference type="GO" id="GO:0042351">
    <property type="term" value="P:'de novo' GDP-L-fucose biosynthetic process"/>
    <property type="evidence" value="ECO:0007669"/>
    <property type="project" value="UniProtKB-UniRule"/>
</dbReference>
<proteinExistence type="inferred from homology"/>
<feature type="binding site" evidence="5">
    <location>
        <position position="176"/>
    </location>
    <ligand>
        <name>NADP(+)</name>
        <dbReference type="ChEBI" id="CHEBI:58349"/>
    </ligand>
</feature>
<dbReference type="Gene3D" id="3.40.50.720">
    <property type="entry name" value="NAD(P)-binding Rossmann-like Domain"/>
    <property type="match status" value="1"/>
</dbReference>
<feature type="binding site" evidence="5">
    <location>
        <begin position="160"/>
        <end position="163"/>
    </location>
    <ligand>
        <name>NADP(+)</name>
        <dbReference type="ChEBI" id="CHEBI:58349"/>
    </ligand>
</feature>
<comment type="caution">
    <text evidence="7">The sequence shown here is derived from an EMBL/GenBank/DDBJ whole genome shotgun (WGS) entry which is preliminary data.</text>
</comment>
<feature type="active site" description="Proton donor/acceptor" evidence="5">
    <location>
        <position position="132"/>
    </location>
</feature>
<dbReference type="AlphaFoldDB" id="A0A3R0QD67"/>
<dbReference type="GO" id="GO:0070401">
    <property type="term" value="F:NADP+ binding"/>
    <property type="evidence" value="ECO:0007669"/>
    <property type="project" value="UniProtKB-UniRule"/>
</dbReference>
<protein>
    <recommendedName>
        <fullName evidence="5">GDP-L-fucose synthase</fullName>
        <ecNumber evidence="5">1.1.1.271</ecNumber>
    </recommendedName>
    <alternativeName>
        <fullName evidence="5">GDP-4-keto-6-deoxy-D-mannose-3,5-epimerase-4-reductase</fullName>
    </alternativeName>
</protein>
<dbReference type="PANTHER" id="PTHR43238">
    <property type="entry name" value="GDP-L-FUCOSE SYNTHASE"/>
    <property type="match status" value="1"/>
</dbReference>
<evidence type="ECO:0000259" key="6">
    <source>
        <dbReference type="Pfam" id="PF01370"/>
    </source>
</evidence>
<feature type="site" description="Important for catalytic activity" evidence="5">
    <location>
        <position position="105"/>
    </location>
</feature>
<evidence type="ECO:0000313" key="7">
    <source>
        <dbReference type="EMBL" id="MJY21298.1"/>
    </source>
</evidence>
<dbReference type="Proteomes" id="UP000839535">
    <property type="component" value="Unassembled WGS sequence"/>
</dbReference>
<feature type="binding site" evidence="5">
    <location>
        <position position="184"/>
    </location>
    <ligand>
        <name>substrate</name>
    </ligand>
</feature>
<accession>A0A3R0QD67</accession>
<feature type="binding site" evidence="5">
    <location>
        <begin position="101"/>
        <end position="104"/>
    </location>
    <ligand>
        <name>NADP(+)</name>
        <dbReference type="ChEBI" id="CHEBI:58349"/>
    </ligand>
</feature>
<dbReference type="GO" id="GO:0016853">
    <property type="term" value="F:isomerase activity"/>
    <property type="evidence" value="ECO:0007669"/>
    <property type="project" value="UniProtKB-KW"/>
</dbReference>
<name>A0A3R0QD67_SALEN</name>
<reference evidence="7" key="1">
    <citation type="submission" date="2018-07" db="EMBL/GenBank/DDBJ databases">
        <authorList>
            <consortium name="GenomeTrakr network: Whole genome sequencing for foodborne pathogen traceback"/>
        </authorList>
    </citation>
    <scope>NUCLEOTIDE SEQUENCE [LARGE SCALE GENOMIC DNA]</scope>
    <source>
        <strain evidence="7">NC_WHO_S053</strain>
    </source>
</reference>
<evidence type="ECO:0000256" key="5">
    <source>
        <dbReference type="HAMAP-Rule" id="MF_00956"/>
    </source>
</evidence>
<keyword evidence="3 5" id="KW-0560">Oxidoreductase</keyword>
<feature type="site" description="Important for catalytic activity" evidence="5">
    <location>
        <position position="103"/>
    </location>
</feature>
<evidence type="ECO:0000256" key="2">
    <source>
        <dbReference type="ARBA" id="ARBA00022857"/>
    </source>
</evidence>
<dbReference type="UniPathway" id="UPA00128">
    <property type="reaction ID" value="UER00191"/>
</dbReference>
<dbReference type="Pfam" id="PF01370">
    <property type="entry name" value="Epimerase"/>
    <property type="match status" value="1"/>
</dbReference>
<gene>
    <name evidence="5" type="primary">fcl</name>
    <name evidence="7" type="ORF">DTI44_23905</name>
</gene>
<feature type="binding site" evidence="5">
    <location>
        <position position="136"/>
    </location>
    <ligand>
        <name>NADP(+)</name>
        <dbReference type="ChEBI" id="CHEBI:58349"/>
    </ligand>
</feature>
<dbReference type="HAMAP" id="MF_00956">
    <property type="entry name" value="GDP_fucose_synth"/>
    <property type="match status" value="1"/>
</dbReference>
<comment type="pathway">
    <text evidence="5">Nucleotide-sugar biosynthesis; GDP-L-fucose biosynthesis via de novo pathway; GDP-L-fucose from GDP-alpha-D-mannose: step 2/2.</text>
</comment>
<dbReference type="InterPro" id="IPR001509">
    <property type="entry name" value="Epimerase_deHydtase"/>
</dbReference>
<dbReference type="EC" id="1.1.1.271" evidence="5"/>
<comment type="catalytic activity">
    <reaction evidence="5">
        <text>GDP-beta-L-fucose + NADP(+) = GDP-4-dehydro-alpha-D-rhamnose + NADPH + H(+)</text>
        <dbReference type="Rhea" id="RHEA:18885"/>
        <dbReference type="ChEBI" id="CHEBI:15378"/>
        <dbReference type="ChEBI" id="CHEBI:57273"/>
        <dbReference type="ChEBI" id="CHEBI:57783"/>
        <dbReference type="ChEBI" id="CHEBI:57964"/>
        <dbReference type="ChEBI" id="CHEBI:58349"/>
        <dbReference type="EC" id="1.1.1.271"/>
    </reaction>
</comment>
<dbReference type="GO" id="GO:0050577">
    <property type="term" value="F:GDP-L-fucose synthase activity"/>
    <property type="evidence" value="ECO:0007669"/>
    <property type="project" value="UniProtKB-UniRule"/>
</dbReference>
<dbReference type="EMBL" id="RTTD01000108">
    <property type="protein sequence ID" value="MJY21298.1"/>
    <property type="molecule type" value="Genomic_DNA"/>
</dbReference>
<comment type="caution">
    <text evidence="5">Lacks conserved residue(s) required for the propagation of feature annotation.</text>
</comment>
<keyword evidence="2 5" id="KW-0521">NADP</keyword>
<feature type="binding site" evidence="5">
    <location>
        <position position="206"/>
    </location>
    <ligand>
        <name>substrate</name>
    </ligand>
</feature>